<feature type="transmembrane region" description="Helical" evidence="1">
    <location>
        <begin position="6"/>
        <end position="27"/>
    </location>
</feature>
<proteinExistence type="predicted"/>
<protein>
    <submittedName>
        <fullName evidence="2">Uncharacterized protein</fullName>
    </submittedName>
</protein>
<keyword evidence="1" id="KW-0812">Transmembrane</keyword>
<keyword evidence="1" id="KW-0472">Membrane</keyword>
<keyword evidence="3" id="KW-1185">Reference proteome</keyword>
<comment type="caution">
    <text evidence="2">The sequence shown here is derived from an EMBL/GenBank/DDBJ whole genome shotgun (WGS) entry which is preliminary data.</text>
</comment>
<organism evidence="2 3">
    <name type="scientific">Mucuna pruriens</name>
    <name type="common">Velvet bean</name>
    <name type="synonym">Dolichos pruriens</name>
    <dbReference type="NCBI Taxonomy" id="157652"/>
    <lineage>
        <taxon>Eukaryota</taxon>
        <taxon>Viridiplantae</taxon>
        <taxon>Streptophyta</taxon>
        <taxon>Embryophyta</taxon>
        <taxon>Tracheophyta</taxon>
        <taxon>Spermatophyta</taxon>
        <taxon>Magnoliopsida</taxon>
        <taxon>eudicotyledons</taxon>
        <taxon>Gunneridae</taxon>
        <taxon>Pentapetalae</taxon>
        <taxon>rosids</taxon>
        <taxon>fabids</taxon>
        <taxon>Fabales</taxon>
        <taxon>Fabaceae</taxon>
        <taxon>Papilionoideae</taxon>
        <taxon>50 kb inversion clade</taxon>
        <taxon>NPAAA clade</taxon>
        <taxon>indigoferoid/millettioid clade</taxon>
        <taxon>Phaseoleae</taxon>
        <taxon>Mucuna</taxon>
    </lineage>
</organism>
<feature type="non-terminal residue" evidence="2">
    <location>
        <position position="1"/>
    </location>
</feature>
<evidence type="ECO:0000313" key="2">
    <source>
        <dbReference type="EMBL" id="RDX61063.1"/>
    </source>
</evidence>
<keyword evidence="1" id="KW-1133">Transmembrane helix</keyword>
<evidence type="ECO:0000313" key="3">
    <source>
        <dbReference type="Proteomes" id="UP000257109"/>
    </source>
</evidence>
<dbReference type="EMBL" id="QJKJ01016379">
    <property type="protein sequence ID" value="RDX61063.1"/>
    <property type="molecule type" value="Genomic_DNA"/>
</dbReference>
<reference evidence="2" key="1">
    <citation type="submission" date="2018-05" db="EMBL/GenBank/DDBJ databases">
        <title>Draft genome of Mucuna pruriens seed.</title>
        <authorList>
            <person name="Nnadi N.E."/>
            <person name="Vos R."/>
            <person name="Hasami M.H."/>
            <person name="Devisetty U.K."/>
            <person name="Aguiy J.C."/>
        </authorList>
    </citation>
    <scope>NUCLEOTIDE SEQUENCE [LARGE SCALE GENOMIC DNA]</scope>
    <source>
        <strain evidence="2">JCA_2017</strain>
    </source>
</reference>
<dbReference type="AlphaFoldDB" id="A0A371E4Z1"/>
<sequence length="74" mass="8115">MLVEIAMTLVITASMTITSAIILSLLVDIPTIAPGKTKARHTADRLLGEEEFIYVGSQSKVENWESQHNMESIA</sequence>
<dbReference type="Proteomes" id="UP000257109">
    <property type="component" value="Unassembled WGS sequence"/>
</dbReference>
<evidence type="ECO:0000256" key="1">
    <source>
        <dbReference type="SAM" id="Phobius"/>
    </source>
</evidence>
<gene>
    <name evidence="2" type="ORF">CR513_60740</name>
</gene>
<accession>A0A371E4Z1</accession>
<name>A0A371E4Z1_MUCPR</name>